<feature type="compositionally biased region" description="Pro residues" evidence="2">
    <location>
        <begin position="34"/>
        <end position="48"/>
    </location>
</feature>
<proteinExistence type="predicted"/>
<dbReference type="SUPFAM" id="SSF52540">
    <property type="entry name" value="P-loop containing nucleoside triphosphate hydrolases"/>
    <property type="match status" value="1"/>
</dbReference>
<feature type="compositionally biased region" description="Polar residues" evidence="2">
    <location>
        <begin position="22"/>
        <end position="33"/>
    </location>
</feature>
<dbReference type="EMBL" id="KL198021">
    <property type="protein sequence ID" value="KDQ18735.1"/>
    <property type="molecule type" value="Genomic_DNA"/>
</dbReference>
<feature type="region of interest" description="Disordered" evidence="2">
    <location>
        <begin position="1"/>
        <end position="80"/>
    </location>
</feature>
<dbReference type="InterPro" id="IPR006073">
    <property type="entry name" value="GTP-bd"/>
</dbReference>
<evidence type="ECO:0000259" key="3">
    <source>
        <dbReference type="Pfam" id="PF01926"/>
    </source>
</evidence>
<keyword evidence="5" id="KW-1185">Reference proteome</keyword>
<dbReference type="InterPro" id="IPR027417">
    <property type="entry name" value="P-loop_NTPase"/>
</dbReference>
<protein>
    <recommendedName>
        <fullName evidence="3">G domain-containing protein</fullName>
    </recommendedName>
</protein>
<name>A0A067MVL2_BOTB1</name>
<feature type="coiled-coil region" evidence="1">
    <location>
        <begin position="329"/>
        <end position="372"/>
    </location>
</feature>
<evidence type="ECO:0000256" key="1">
    <source>
        <dbReference type="SAM" id="Coils"/>
    </source>
</evidence>
<keyword evidence="1" id="KW-0175">Coiled coil</keyword>
<dbReference type="GO" id="GO:0005525">
    <property type="term" value="F:GTP binding"/>
    <property type="evidence" value="ECO:0007669"/>
    <property type="project" value="InterPro"/>
</dbReference>
<dbReference type="CDD" id="cd00882">
    <property type="entry name" value="Ras_like_GTPase"/>
    <property type="match status" value="1"/>
</dbReference>
<dbReference type="Gene3D" id="3.40.50.300">
    <property type="entry name" value="P-loop containing nucleotide triphosphate hydrolases"/>
    <property type="match status" value="1"/>
</dbReference>
<evidence type="ECO:0000313" key="4">
    <source>
        <dbReference type="EMBL" id="KDQ18735.1"/>
    </source>
</evidence>
<sequence>MRNPPSKTHPAPLPYEPAPTSVAPSINTTVNPTQDPPPLGSSPAPAPPRRTEVTGATSEQQRAPSDSAESHITSSSIIDNTKQEETTIAVMGGTGVGKTSFIKLLSGADINIGDDLISQTGTPEHTCFELNGRRIILIDTPGFNDTNRSDADILNGIASYFSFLYGTMRCRFSAVLYFHRISDNRVTGSSRNNMKMCEAMCGYAAMPNVFLCTTMWDDVDPDIGMARQQELCNTDMFFGGMLKKGAHVARLDNTLESAQALIAQVFKLTPVALAIQRECIDEGKALGDTAAGILVNEEIAKLEAKRLADIAQAEEETKIALAEKDVELQKELEADRQAYAQQIEEMKLQRLVLAQTRQIEQLRLQVADLEAAGYQREGLWEMFKQARRSFSQILQTYLFPGPERPEHRSSRSSRRRQY</sequence>
<dbReference type="Pfam" id="PF01926">
    <property type="entry name" value="MMR_HSR1"/>
    <property type="match status" value="1"/>
</dbReference>
<organism evidence="4 5">
    <name type="scientific">Botryobasidium botryosum (strain FD-172 SS1)</name>
    <dbReference type="NCBI Taxonomy" id="930990"/>
    <lineage>
        <taxon>Eukaryota</taxon>
        <taxon>Fungi</taxon>
        <taxon>Dikarya</taxon>
        <taxon>Basidiomycota</taxon>
        <taxon>Agaricomycotina</taxon>
        <taxon>Agaricomycetes</taxon>
        <taxon>Cantharellales</taxon>
        <taxon>Botryobasidiaceae</taxon>
        <taxon>Botryobasidium</taxon>
    </lineage>
</organism>
<dbReference type="Proteomes" id="UP000027195">
    <property type="component" value="Unassembled WGS sequence"/>
</dbReference>
<accession>A0A067MVL2</accession>
<dbReference type="OrthoDB" id="8954335at2759"/>
<feature type="compositionally biased region" description="Polar residues" evidence="2">
    <location>
        <begin position="70"/>
        <end position="80"/>
    </location>
</feature>
<feature type="compositionally biased region" description="Polar residues" evidence="2">
    <location>
        <begin position="54"/>
        <end position="64"/>
    </location>
</feature>
<dbReference type="InParanoid" id="A0A067MVL2"/>
<dbReference type="HOGENOM" id="CLU_018003_2_1_1"/>
<reference evidence="5" key="1">
    <citation type="journal article" date="2014" name="Proc. Natl. Acad. Sci. U.S.A.">
        <title>Extensive sampling of basidiomycete genomes demonstrates inadequacy of the white-rot/brown-rot paradigm for wood decay fungi.</title>
        <authorList>
            <person name="Riley R."/>
            <person name="Salamov A.A."/>
            <person name="Brown D.W."/>
            <person name="Nagy L.G."/>
            <person name="Floudas D."/>
            <person name="Held B.W."/>
            <person name="Levasseur A."/>
            <person name="Lombard V."/>
            <person name="Morin E."/>
            <person name="Otillar R."/>
            <person name="Lindquist E.A."/>
            <person name="Sun H."/>
            <person name="LaButti K.M."/>
            <person name="Schmutz J."/>
            <person name="Jabbour D."/>
            <person name="Luo H."/>
            <person name="Baker S.E."/>
            <person name="Pisabarro A.G."/>
            <person name="Walton J.D."/>
            <person name="Blanchette R.A."/>
            <person name="Henrissat B."/>
            <person name="Martin F."/>
            <person name="Cullen D."/>
            <person name="Hibbett D.S."/>
            <person name="Grigoriev I.V."/>
        </authorList>
    </citation>
    <scope>NUCLEOTIDE SEQUENCE [LARGE SCALE GENOMIC DNA]</scope>
    <source>
        <strain evidence="5">FD-172 SS1</strain>
    </source>
</reference>
<dbReference type="AlphaFoldDB" id="A0A067MVL2"/>
<evidence type="ECO:0000256" key="2">
    <source>
        <dbReference type="SAM" id="MobiDB-lite"/>
    </source>
</evidence>
<evidence type="ECO:0000313" key="5">
    <source>
        <dbReference type="Proteomes" id="UP000027195"/>
    </source>
</evidence>
<gene>
    <name evidence="4" type="ORF">BOTBODRAFT_127665</name>
</gene>
<feature type="domain" description="G" evidence="3">
    <location>
        <begin position="87"/>
        <end position="146"/>
    </location>
</feature>